<dbReference type="AlphaFoldDB" id="A0A1V6V866"/>
<dbReference type="PANTHER" id="PTHR46082:SF6">
    <property type="entry name" value="AAA+ ATPASE DOMAIN-CONTAINING PROTEIN-RELATED"/>
    <property type="match status" value="1"/>
</dbReference>
<evidence type="ECO:0000313" key="2">
    <source>
        <dbReference type="Proteomes" id="UP000191500"/>
    </source>
</evidence>
<dbReference type="InterPro" id="IPR011990">
    <property type="entry name" value="TPR-like_helical_dom_sf"/>
</dbReference>
<proteinExistence type="predicted"/>
<keyword evidence="2" id="KW-1185">Reference proteome</keyword>
<dbReference type="InterPro" id="IPR027417">
    <property type="entry name" value="P-loop_NTPase"/>
</dbReference>
<dbReference type="STRING" id="36646.A0A1V6V866"/>
<dbReference type="Gene3D" id="1.25.40.10">
    <property type="entry name" value="Tetratricopeptide repeat domain"/>
    <property type="match status" value="1"/>
</dbReference>
<dbReference type="Pfam" id="PF13424">
    <property type="entry name" value="TPR_12"/>
    <property type="match status" value="1"/>
</dbReference>
<comment type="caution">
    <text evidence="1">The sequence shown here is derived from an EMBL/GenBank/DDBJ whole genome shotgun (WGS) entry which is preliminary data.</text>
</comment>
<sequence>MAIAGLGGVGKTQLVLEFAFLIKEARPDYSIFWVPAFSREAFEQAYAEIAIRLGIIHTGENEEVKSLVKKHLEEQTGRKWIMIVDNADDEDILFGAQLEDGIVEYLPESEDGFILFTSRHQKAAVALANSDVIELGQMSAWEATDFLGKSLTRKELLCDDSETTELLNELTHLPLAIAQAAAYLNENKISVSKYLYLLRNTEQDMASLLSREFRDRTRYKYSKNAIATTWLVSFNQIRKKDPTAAEMLALIAFIEPKAIPRSIFPPIKPEERLEYAIGTLCAYDFITRRENEDIYDMHRLVHLAAQIWTRKHDLANATETKLIKHLNGVFPPNEYENRDLWREYFPHALALLQANKESHLKEVYSLCVKVGLCLVVDGRYREAISWLEMSFSWCSHNLPEEDSDRQLSQHVLALALLDNGEVTKSIELLQVLVRAQNSLAERDPKRLISQHVLSRAYLDNDQVDEAIELLQYIATIQEEVFEDHHPDRLASEHVLARAYLRKGRTEEAIKILQHVVSTAEKTLEKQHPDRLISQHVLGRAFLENGEVKKAIQLLQHVVTMRENHFDEQHPHRLEGQHFLARAFLADGQKTEAIKILQHVVMVRKGLLGPQHPKFLESYNLLSLAKEREENASQAI</sequence>
<name>A0A1V6V866_9EURO</name>
<evidence type="ECO:0000313" key="1">
    <source>
        <dbReference type="EMBL" id="OQE46643.1"/>
    </source>
</evidence>
<dbReference type="SUPFAM" id="SSF52540">
    <property type="entry name" value="P-loop containing nucleoside triphosphate hydrolases"/>
    <property type="match status" value="1"/>
</dbReference>
<organism evidence="1 2">
    <name type="scientific">Penicillium coprophilum</name>
    <dbReference type="NCBI Taxonomy" id="36646"/>
    <lineage>
        <taxon>Eukaryota</taxon>
        <taxon>Fungi</taxon>
        <taxon>Dikarya</taxon>
        <taxon>Ascomycota</taxon>
        <taxon>Pezizomycotina</taxon>
        <taxon>Eurotiomycetes</taxon>
        <taxon>Eurotiomycetidae</taxon>
        <taxon>Eurotiales</taxon>
        <taxon>Aspergillaceae</taxon>
        <taxon>Penicillium</taxon>
    </lineage>
</organism>
<dbReference type="SUPFAM" id="SSF48452">
    <property type="entry name" value="TPR-like"/>
    <property type="match status" value="2"/>
</dbReference>
<protein>
    <submittedName>
        <fullName evidence="1">Uncharacterized protein</fullName>
    </submittedName>
</protein>
<accession>A0A1V6V866</accession>
<dbReference type="Pfam" id="PF13374">
    <property type="entry name" value="TPR_10"/>
    <property type="match status" value="2"/>
</dbReference>
<dbReference type="PANTHER" id="PTHR46082">
    <property type="entry name" value="ATP/GTP-BINDING PROTEIN-RELATED"/>
    <property type="match status" value="1"/>
</dbReference>
<dbReference type="Proteomes" id="UP000191500">
    <property type="component" value="Unassembled WGS sequence"/>
</dbReference>
<dbReference type="InterPro" id="IPR053137">
    <property type="entry name" value="NLR-like"/>
</dbReference>
<dbReference type="Gene3D" id="3.40.50.300">
    <property type="entry name" value="P-loop containing nucleotide triphosphate hydrolases"/>
    <property type="match status" value="1"/>
</dbReference>
<reference evidence="2" key="1">
    <citation type="journal article" date="2017" name="Nat. Microbiol.">
        <title>Global analysis of biosynthetic gene clusters reveals vast potential of secondary metabolite production in Penicillium species.</title>
        <authorList>
            <person name="Nielsen J.C."/>
            <person name="Grijseels S."/>
            <person name="Prigent S."/>
            <person name="Ji B."/>
            <person name="Dainat J."/>
            <person name="Nielsen K.F."/>
            <person name="Frisvad J.C."/>
            <person name="Workman M."/>
            <person name="Nielsen J."/>
        </authorList>
    </citation>
    <scope>NUCLEOTIDE SEQUENCE [LARGE SCALE GENOMIC DNA]</scope>
    <source>
        <strain evidence="2">IBT 31321</strain>
    </source>
</reference>
<dbReference type="EMBL" id="MDDG01000001">
    <property type="protein sequence ID" value="OQE46643.1"/>
    <property type="molecule type" value="Genomic_DNA"/>
</dbReference>
<gene>
    <name evidence="1" type="ORF">PENCOP_c001G07899</name>
</gene>